<feature type="chain" id="PRO_5040495147" evidence="2">
    <location>
        <begin position="21"/>
        <end position="433"/>
    </location>
</feature>
<dbReference type="Proteomes" id="UP001152320">
    <property type="component" value="Chromosome 9"/>
</dbReference>
<evidence type="ECO:0000313" key="4">
    <source>
        <dbReference type="Proteomes" id="UP001152320"/>
    </source>
</evidence>
<feature type="region of interest" description="Disordered" evidence="1">
    <location>
        <begin position="30"/>
        <end position="59"/>
    </location>
</feature>
<evidence type="ECO:0000313" key="3">
    <source>
        <dbReference type="EMBL" id="KAJ8036011.1"/>
    </source>
</evidence>
<dbReference type="EMBL" id="JAIZAY010000009">
    <property type="protein sequence ID" value="KAJ8036011.1"/>
    <property type="molecule type" value="Genomic_DNA"/>
</dbReference>
<name>A0A9Q1BZW0_HOLLE</name>
<proteinExistence type="predicted"/>
<protein>
    <submittedName>
        <fullName evidence="3">Uncharacterized protein</fullName>
    </submittedName>
</protein>
<reference evidence="3" key="1">
    <citation type="submission" date="2021-10" db="EMBL/GenBank/DDBJ databases">
        <title>Tropical sea cucumber genome reveals ecological adaptation and Cuvierian tubules defense mechanism.</title>
        <authorList>
            <person name="Chen T."/>
        </authorList>
    </citation>
    <scope>NUCLEOTIDE SEQUENCE</scope>
    <source>
        <strain evidence="3">Nanhai2018</strain>
        <tissue evidence="3">Muscle</tissue>
    </source>
</reference>
<gene>
    <name evidence="3" type="ORF">HOLleu_19863</name>
</gene>
<keyword evidence="4" id="KW-1185">Reference proteome</keyword>
<dbReference type="AlphaFoldDB" id="A0A9Q1BZW0"/>
<feature type="region of interest" description="Disordered" evidence="1">
    <location>
        <begin position="288"/>
        <end position="330"/>
    </location>
</feature>
<feature type="compositionally biased region" description="Acidic residues" evidence="1">
    <location>
        <begin position="375"/>
        <end position="389"/>
    </location>
</feature>
<accession>A0A9Q1BZW0</accession>
<feature type="compositionally biased region" description="Acidic residues" evidence="1">
    <location>
        <begin position="305"/>
        <end position="330"/>
    </location>
</feature>
<feature type="signal peptide" evidence="2">
    <location>
        <begin position="1"/>
        <end position="20"/>
    </location>
</feature>
<organism evidence="3 4">
    <name type="scientific">Holothuria leucospilota</name>
    <name type="common">Black long sea cucumber</name>
    <name type="synonym">Mertensiothuria leucospilota</name>
    <dbReference type="NCBI Taxonomy" id="206669"/>
    <lineage>
        <taxon>Eukaryota</taxon>
        <taxon>Metazoa</taxon>
        <taxon>Echinodermata</taxon>
        <taxon>Eleutherozoa</taxon>
        <taxon>Echinozoa</taxon>
        <taxon>Holothuroidea</taxon>
        <taxon>Aspidochirotacea</taxon>
        <taxon>Aspidochirotida</taxon>
        <taxon>Holothuriidae</taxon>
        <taxon>Holothuria</taxon>
    </lineage>
</organism>
<feature type="region of interest" description="Disordered" evidence="1">
    <location>
        <begin position="351"/>
        <end position="433"/>
    </location>
</feature>
<keyword evidence="2" id="KW-0732">Signal</keyword>
<evidence type="ECO:0000256" key="2">
    <source>
        <dbReference type="SAM" id="SignalP"/>
    </source>
</evidence>
<sequence length="433" mass="48613">MLAKSVLLIVLLGLVHFTSTAPVKDADAEKETPIDLVNNDVDQQTDTDAKDDVSPTPEVLAKPEETDNVNKEVTNYQTIETDDHGKVEPVIADTEGDEDTGLTEEEAQELLLELSDPEEVAQFIVASDDAQGFLQALRLLTDQNYISLKLAYYLRDRVMEQLRRMLMIQEMELSRTLLNNYEPADFTPDQLPNDVPPAPYYDFNTFPATNDMYSEDVSPYEIYEQTLREENSRALAEIAEAVAQKIAKGDLTPESGVKIMNTVASLLPDSYWEDALNLFEEGEDNVYPLAYDEPTSDYSSASESLEGDVIDLTENSDETSTEDEDDTGDNLEAELKNKNRVLENALEKQLAEKAHSKETITPSEGEDEVHLQQDDSSDEFDLTDEDYQELLDWLQNELQDSTKQQEQKPGALLVKDDDDDGKVQGEQPEENSS</sequence>
<comment type="caution">
    <text evidence="3">The sequence shown here is derived from an EMBL/GenBank/DDBJ whole genome shotgun (WGS) entry which is preliminary data.</text>
</comment>
<dbReference type="OrthoDB" id="10064299at2759"/>
<evidence type="ECO:0000256" key="1">
    <source>
        <dbReference type="SAM" id="MobiDB-lite"/>
    </source>
</evidence>